<gene>
    <name evidence="2" type="ORF">CWE22_05635</name>
</gene>
<dbReference type="RefSeq" id="WP_169930373.1">
    <property type="nucleotide sequence ID" value="NZ_PIPR01000001.1"/>
</dbReference>
<organism evidence="2 3">
    <name type="scientific">Pseudidiomarina aestuarii</name>
    <dbReference type="NCBI Taxonomy" id="624146"/>
    <lineage>
        <taxon>Bacteria</taxon>
        <taxon>Pseudomonadati</taxon>
        <taxon>Pseudomonadota</taxon>
        <taxon>Gammaproteobacteria</taxon>
        <taxon>Alteromonadales</taxon>
        <taxon>Idiomarinaceae</taxon>
        <taxon>Pseudidiomarina</taxon>
    </lineage>
</organism>
<feature type="transmembrane region" description="Helical" evidence="1">
    <location>
        <begin position="255"/>
        <end position="277"/>
    </location>
</feature>
<feature type="transmembrane region" description="Helical" evidence="1">
    <location>
        <begin position="22"/>
        <end position="41"/>
    </location>
</feature>
<evidence type="ECO:0008006" key="4">
    <source>
        <dbReference type="Google" id="ProtNLM"/>
    </source>
</evidence>
<reference evidence="3" key="1">
    <citation type="journal article" date="2018" name="Front. Microbiol.">
        <title>Genome-Based Analysis Reveals the Taxonomy and Diversity of the Family Idiomarinaceae.</title>
        <authorList>
            <person name="Liu Y."/>
            <person name="Lai Q."/>
            <person name="Shao Z."/>
        </authorList>
    </citation>
    <scope>NUCLEOTIDE SEQUENCE [LARGE SCALE GENOMIC DNA]</scope>
    <source>
        <strain evidence="3">KYW314</strain>
    </source>
</reference>
<evidence type="ECO:0000313" key="3">
    <source>
        <dbReference type="Proteomes" id="UP000287766"/>
    </source>
</evidence>
<evidence type="ECO:0000313" key="2">
    <source>
        <dbReference type="EMBL" id="RUO41637.1"/>
    </source>
</evidence>
<keyword evidence="1" id="KW-0812">Transmembrane</keyword>
<protein>
    <recommendedName>
        <fullName evidence="4">Polysaccharide chain length determinant N-terminal domain-containing protein</fullName>
    </recommendedName>
</protein>
<dbReference type="Proteomes" id="UP000287766">
    <property type="component" value="Unassembled WGS sequence"/>
</dbReference>
<dbReference type="EMBL" id="PIPR01000001">
    <property type="protein sequence ID" value="RUO41637.1"/>
    <property type="molecule type" value="Genomic_DNA"/>
</dbReference>
<sequence>MTDTRNAPIALFQYLNWLRRNWLMAIVYAVFVVGIAVFYTLQIPGLHRATAHTQFQPEAADAGTFDQLSSIVLTGTSESNFPRVNALQHDLALAEYADGAEFNQQIVEHLRTNYSEALERYREQIAAYGDSEENALAYFVRYHFRIYRLQKDHFFIFHWHFFDAEESQRMLNSILSLLDAEMTKRRAARYQFALQQLQNMNLSAAPQAMQELKAQLTALYQSKQAATENGDFQSLFIVLPTEVSAGWVYPSRIKVFLATVAPWLVLGALLINGLLWYRRFRTSRLA</sequence>
<accession>A0A7Z6ZUG9</accession>
<proteinExistence type="predicted"/>
<evidence type="ECO:0000256" key="1">
    <source>
        <dbReference type="SAM" id="Phobius"/>
    </source>
</evidence>
<name>A0A7Z6ZUG9_9GAMM</name>
<keyword evidence="3" id="KW-1185">Reference proteome</keyword>
<keyword evidence="1" id="KW-1133">Transmembrane helix</keyword>
<keyword evidence="1" id="KW-0472">Membrane</keyword>
<comment type="caution">
    <text evidence="2">The sequence shown here is derived from an EMBL/GenBank/DDBJ whole genome shotgun (WGS) entry which is preliminary data.</text>
</comment>
<dbReference type="AlphaFoldDB" id="A0A7Z6ZUG9"/>